<dbReference type="Proteomes" id="UP000177596">
    <property type="component" value="Unassembled WGS sequence"/>
</dbReference>
<dbReference type="EMBL" id="MGIL01000010">
    <property type="protein sequence ID" value="OGM88420.1"/>
    <property type="molecule type" value="Genomic_DNA"/>
</dbReference>
<dbReference type="AlphaFoldDB" id="A0A1F8DIH4"/>
<comment type="caution">
    <text evidence="1">The sequence shown here is derived from an EMBL/GenBank/DDBJ whole genome shotgun (WGS) entry which is preliminary data.</text>
</comment>
<proteinExistence type="predicted"/>
<sequence length="217" mass="24722">MSKERVYVLAPVRKVTEDQADQIAKHVESLHKQGARVFNPIDDAPQDDATGYNIVMTELNFLHKAAEEGGRVDILWNLGGEPSEGSRVDIGMAVALGLDLNLVGVFNEESPTGPQLAYRIIRSVDREMPQLQKIIQKIKKDRRAVVDWDIDMLWEDQEWQRIYLGLTLGCWAQNPNIRIKLGKLMGIDPADKKSYPKVIREMERVRVFVPKPRGESY</sequence>
<evidence type="ECO:0000313" key="1">
    <source>
        <dbReference type="EMBL" id="OGM88420.1"/>
    </source>
</evidence>
<organism evidence="1 2">
    <name type="scientific">Candidatus Woesebacteria bacterium RIFOXYD1_FULL_43_18</name>
    <dbReference type="NCBI Taxonomy" id="1802551"/>
    <lineage>
        <taxon>Bacteria</taxon>
        <taxon>Candidatus Woeseibacteriota</taxon>
    </lineage>
</organism>
<evidence type="ECO:0008006" key="3">
    <source>
        <dbReference type="Google" id="ProtNLM"/>
    </source>
</evidence>
<protein>
    <recommendedName>
        <fullName evidence="3">Nucleoside 2-deoxyribosyltransferase</fullName>
    </recommendedName>
</protein>
<name>A0A1F8DIH4_9BACT</name>
<gene>
    <name evidence="1" type="ORF">A2573_02455</name>
</gene>
<evidence type="ECO:0000313" key="2">
    <source>
        <dbReference type="Proteomes" id="UP000177596"/>
    </source>
</evidence>
<reference evidence="1 2" key="1">
    <citation type="journal article" date="2016" name="Nat. Commun.">
        <title>Thousands of microbial genomes shed light on interconnected biogeochemical processes in an aquifer system.</title>
        <authorList>
            <person name="Anantharaman K."/>
            <person name="Brown C.T."/>
            <person name="Hug L.A."/>
            <person name="Sharon I."/>
            <person name="Castelle C.J."/>
            <person name="Probst A.J."/>
            <person name="Thomas B.C."/>
            <person name="Singh A."/>
            <person name="Wilkins M.J."/>
            <person name="Karaoz U."/>
            <person name="Brodie E.L."/>
            <person name="Williams K.H."/>
            <person name="Hubbard S.S."/>
            <person name="Banfield J.F."/>
        </authorList>
    </citation>
    <scope>NUCLEOTIDE SEQUENCE [LARGE SCALE GENOMIC DNA]</scope>
</reference>
<accession>A0A1F8DIH4</accession>